<keyword evidence="1" id="KW-1133">Transmembrane helix</keyword>
<keyword evidence="1" id="KW-0812">Transmembrane</keyword>
<dbReference type="RefSeq" id="WP_188536100.1">
    <property type="nucleotide sequence ID" value="NZ_BMEQ01000006.1"/>
</dbReference>
<keyword evidence="4" id="KW-1185">Reference proteome</keyword>
<proteinExistence type="predicted"/>
<accession>A0A917LS60</accession>
<dbReference type="Proteomes" id="UP000638848">
    <property type="component" value="Unassembled WGS sequence"/>
</dbReference>
<reference evidence="3" key="2">
    <citation type="submission" date="2020-09" db="EMBL/GenBank/DDBJ databases">
        <authorList>
            <person name="Sun Q."/>
            <person name="Zhou Y."/>
        </authorList>
    </citation>
    <scope>NUCLEOTIDE SEQUENCE</scope>
    <source>
        <strain evidence="3">CGMCC 1.12187</strain>
    </source>
</reference>
<dbReference type="Gene3D" id="1.10.287.70">
    <property type="match status" value="1"/>
</dbReference>
<evidence type="ECO:0000313" key="3">
    <source>
        <dbReference type="EMBL" id="GGG54371.1"/>
    </source>
</evidence>
<keyword evidence="1" id="KW-0472">Membrane</keyword>
<gene>
    <name evidence="3" type="ORF">GCM10011374_16620</name>
</gene>
<dbReference type="SUPFAM" id="SSF81324">
    <property type="entry name" value="Voltage-gated potassium channels"/>
    <property type="match status" value="1"/>
</dbReference>
<comment type="caution">
    <text evidence="3">The sequence shown here is derived from an EMBL/GenBank/DDBJ whole genome shotgun (WGS) entry which is preliminary data.</text>
</comment>
<reference evidence="3" key="1">
    <citation type="journal article" date="2014" name="Int. J. Syst. Evol. Microbiol.">
        <title>Complete genome sequence of Corynebacterium casei LMG S-19264T (=DSM 44701T), isolated from a smear-ripened cheese.</title>
        <authorList>
            <consortium name="US DOE Joint Genome Institute (JGI-PGF)"/>
            <person name="Walter F."/>
            <person name="Albersmeier A."/>
            <person name="Kalinowski J."/>
            <person name="Ruckert C."/>
        </authorList>
    </citation>
    <scope>NUCLEOTIDE SEQUENCE</scope>
    <source>
        <strain evidence="3">CGMCC 1.12187</strain>
    </source>
</reference>
<feature type="domain" description="Potassium channel" evidence="2">
    <location>
        <begin position="99"/>
        <end position="152"/>
    </location>
</feature>
<dbReference type="InterPro" id="IPR013099">
    <property type="entry name" value="K_chnl_dom"/>
</dbReference>
<feature type="transmembrane region" description="Helical" evidence="1">
    <location>
        <begin position="55"/>
        <end position="81"/>
    </location>
</feature>
<dbReference type="EMBL" id="BMEQ01000006">
    <property type="protein sequence ID" value="GGG54371.1"/>
    <property type="molecule type" value="Genomic_DNA"/>
</dbReference>
<protein>
    <recommendedName>
        <fullName evidence="2">Potassium channel domain-containing protein</fullName>
    </recommendedName>
</protein>
<evidence type="ECO:0000256" key="1">
    <source>
        <dbReference type="SAM" id="Phobius"/>
    </source>
</evidence>
<feature type="transmembrane region" description="Helical" evidence="1">
    <location>
        <begin position="137"/>
        <end position="157"/>
    </location>
</feature>
<sequence>MDVVLTLLGFGLIGLGLWDVFHTLLYPSGRGTLSHGMLRLAWWASRRTGHRRGSIAGPLGVVAAIVLWGLLQAVGWALVYLPHIPEGFSYSEGVDPEGHHDAAEALYMSLVTLGTLGFGDVVPVGPWLRFVSPVESLIGFALLTAALSWFTQIYPALAQRRALAARLSLLQGVDYARRLSGLDRASASRTLDQLTDDVVRAHVTLVQNAETYYFREVKEDAALAVSLPYAMEIAARAQDAAAEEIRVSGAMLRTAVEDFGRLLREEFGSPGETTEEVLGAYATDHGYDPPKARTS</sequence>
<evidence type="ECO:0000313" key="4">
    <source>
        <dbReference type="Proteomes" id="UP000638848"/>
    </source>
</evidence>
<organism evidence="3 4">
    <name type="scientific">Kocuria dechangensis</name>
    <dbReference type="NCBI Taxonomy" id="1176249"/>
    <lineage>
        <taxon>Bacteria</taxon>
        <taxon>Bacillati</taxon>
        <taxon>Actinomycetota</taxon>
        <taxon>Actinomycetes</taxon>
        <taxon>Micrococcales</taxon>
        <taxon>Micrococcaceae</taxon>
        <taxon>Kocuria</taxon>
    </lineage>
</organism>
<dbReference type="Pfam" id="PF07885">
    <property type="entry name" value="Ion_trans_2"/>
    <property type="match status" value="1"/>
</dbReference>
<evidence type="ECO:0000259" key="2">
    <source>
        <dbReference type="Pfam" id="PF07885"/>
    </source>
</evidence>
<name>A0A917LS60_9MICC</name>
<feature type="transmembrane region" description="Helical" evidence="1">
    <location>
        <begin position="6"/>
        <end position="27"/>
    </location>
</feature>
<dbReference type="AlphaFoldDB" id="A0A917LS60"/>